<feature type="transmembrane region" description="Helical" evidence="9">
    <location>
        <begin position="200"/>
        <end position="227"/>
    </location>
</feature>
<dbReference type="Gene3D" id="3.40.190.10">
    <property type="entry name" value="Periplasmic binding protein-like II"/>
    <property type="match status" value="1"/>
</dbReference>
<organism evidence="11 12">
    <name type="scientific">Heterodera trifolii</name>
    <dbReference type="NCBI Taxonomy" id="157864"/>
    <lineage>
        <taxon>Eukaryota</taxon>
        <taxon>Metazoa</taxon>
        <taxon>Ecdysozoa</taxon>
        <taxon>Nematoda</taxon>
        <taxon>Chromadorea</taxon>
        <taxon>Rhabditida</taxon>
        <taxon>Tylenchina</taxon>
        <taxon>Tylenchomorpha</taxon>
        <taxon>Tylenchoidea</taxon>
        <taxon>Heteroderidae</taxon>
        <taxon>Heteroderinae</taxon>
        <taxon>Heterodera</taxon>
    </lineage>
</organism>
<protein>
    <recommendedName>
        <fullName evidence="10">Ionotropic glutamate receptor C-terminal domain-containing protein</fullName>
    </recommendedName>
</protein>
<evidence type="ECO:0000256" key="4">
    <source>
        <dbReference type="ARBA" id="ARBA00022692"/>
    </source>
</evidence>
<evidence type="ECO:0000256" key="2">
    <source>
        <dbReference type="ARBA" id="ARBA00008685"/>
    </source>
</evidence>
<keyword evidence="3" id="KW-1003">Cell membrane</keyword>
<dbReference type="PANTHER" id="PTHR42643:SF24">
    <property type="entry name" value="IONOTROPIC RECEPTOR 60A"/>
    <property type="match status" value="1"/>
</dbReference>
<comment type="caution">
    <text evidence="11">The sequence shown here is derived from an EMBL/GenBank/DDBJ whole genome shotgun (WGS) entry which is preliminary data.</text>
</comment>
<proteinExistence type="inferred from homology"/>
<dbReference type="EMBL" id="JBICBT010000626">
    <property type="protein sequence ID" value="KAL3107047.1"/>
    <property type="molecule type" value="Genomic_DNA"/>
</dbReference>
<keyword evidence="5 9" id="KW-1133">Transmembrane helix</keyword>
<accession>A0ABD2KVS7</accession>
<evidence type="ECO:0000256" key="6">
    <source>
        <dbReference type="ARBA" id="ARBA00023136"/>
    </source>
</evidence>
<feature type="transmembrane region" description="Helical" evidence="9">
    <location>
        <begin position="395"/>
        <end position="421"/>
    </location>
</feature>
<keyword evidence="6 9" id="KW-0472">Membrane</keyword>
<dbReference type="PANTHER" id="PTHR42643">
    <property type="entry name" value="IONOTROPIC RECEPTOR 20A-RELATED"/>
    <property type="match status" value="1"/>
</dbReference>
<dbReference type="GO" id="GO:0005886">
    <property type="term" value="C:plasma membrane"/>
    <property type="evidence" value="ECO:0007669"/>
    <property type="project" value="UniProtKB-SubCell"/>
</dbReference>
<dbReference type="GO" id="GO:0050906">
    <property type="term" value="P:detection of stimulus involved in sensory perception"/>
    <property type="evidence" value="ECO:0007669"/>
    <property type="project" value="UniProtKB-ARBA"/>
</dbReference>
<keyword evidence="8" id="KW-0325">Glycoprotein</keyword>
<feature type="transmembrane region" description="Helical" evidence="9">
    <location>
        <begin position="135"/>
        <end position="154"/>
    </location>
</feature>
<name>A0ABD2KVS7_9BILA</name>
<evidence type="ECO:0000256" key="7">
    <source>
        <dbReference type="ARBA" id="ARBA00023170"/>
    </source>
</evidence>
<keyword evidence="4 9" id="KW-0812">Transmembrane</keyword>
<dbReference type="InterPro" id="IPR001320">
    <property type="entry name" value="Iontro_rcpt_C"/>
</dbReference>
<evidence type="ECO:0000256" key="3">
    <source>
        <dbReference type="ARBA" id="ARBA00022475"/>
    </source>
</evidence>
<evidence type="ECO:0000256" key="1">
    <source>
        <dbReference type="ARBA" id="ARBA00004651"/>
    </source>
</evidence>
<comment type="similarity">
    <text evidence="2">Belongs to the glutamate-gated ion channel (TC 1.A.10.1) family.</text>
</comment>
<evidence type="ECO:0000313" key="11">
    <source>
        <dbReference type="EMBL" id="KAL3107047.1"/>
    </source>
</evidence>
<sequence length="430" mass="48617">MINRTLKVVVPKIDAPYVNDLNHMVHGPGLIKCMRLPPSLTSPINQFYALLSHSLLSLNLSYDIVSMQHEGWGKKGPLGKWNGALGMLAEGEAEILAGGTIMNDERYNIADFTVPIGFQESAVLVRVTEMDVAQLLFSAFHWQLALVLLLLFIGKNAESFANGVFSFVAVPTTKSYSPSHFFSFFAHHVRVHPSRHFSSLIVFFTFHLAAFLTLANFCAFLVPLFSFSTMKPTFESMNDITNAVKSGQWTLILDMKTPGRTELLENVIDDPQFLKMFEDSNRVKFADGLVNGVHFVQNHSGNAMLIGPRGRLLWLASIMCNVKVLPNIVLPAYLSIALRNGSPYRHFLDKRIYSYWDSGYIQRWSRDFDLNALVRSRANQSKCEQSRNKRRRKRILSLTQLANIFLLFLFGLSVSFVVFAFELMAFRSGK</sequence>
<evidence type="ECO:0000256" key="9">
    <source>
        <dbReference type="SAM" id="Phobius"/>
    </source>
</evidence>
<comment type="subcellular location">
    <subcellularLocation>
        <location evidence="1">Cell membrane</location>
        <topology evidence="1">Multi-pass membrane protein</topology>
    </subcellularLocation>
</comment>
<dbReference type="Pfam" id="PF00060">
    <property type="entry name" value="Lig_chan"/>
    <property type="match status" value="1"/>
</dbReference>
<reference evidence="11 12" key="1">
    <citation type="submission" date="2024-10" db="EMBL/GenBank/DDBJ databases">
        <authorList>
            <person name="Kim D."/>
        </authorList>
    </citation>
    <scope>NUCLEOTIDE SEQUENCE [LARGE SCALE GENOMIC DNA]</scope>
    <source>
        <strain evidence="11">BH-2024</strain>
    </source>
</reference>
<dbReference type="Proteomes" id="UP001620626">
    <property type="component" value="Unassembled WGS sequence"/>
</dbReference>
<feature type="domain" description="Ionotropic glutamate receptor C-terminal" evidence="10">
    <location>
        <begin position="181"/>
        <end position="412"/>
    </location>
</feature>
<gene>
    <name evidence="11" type="ORF">niasHT_019443</name>
</gene>
<evidence type="ECO:0000256" key="5">
    <source>
        <dbReference type="ARBA" id="ARBA00022989"/>
    </source>
</evidence>
<dbReference type="AlphaFoldDB" id="A0ABD2KVS7"/>
<keyword evidence="12" id="KW-1185">Reference proteome</keyword>
<evidence type="ECO:0000313" key="12">
    <source>
        <dbReference type="Proteomes" id="UP001620626"/>
    </source>
</evidence>
<dbReference type="SUPFAM" id="SSF53850">
    <property type="entry name" value="Periplasmic binding protein-like II"/>
    <property type="match status" value="1"/>
</dbReference>
<dbReference type="InterPro" id="IPR052192">
    <property type="entry name" value="Insect_Ionotropic_Sensory_Rcpt"/>
</dbReference>
<evidence type="ECO:0000259" key="10">
    <source>
        <dbReference type="Pfam" id="PF00060"/>
    </source>
</evidence>
<keyword evidence="7" id="KW-0675">Receptor</keyword>
<evidence type="ECO:0000256" key="8">
    <source>
        <dbReference type="ARBA" id="ARBA00023180"/>
    </source>
</evidence>